<reference evidence="2 3" key="3">
    <citation type="submission" date="2020-02" db="EMBL/GenBank/DDBJ databases">
        <title>Newly sequenced genome of strain CSTR1 showed variability in Candidatus Kuenenia stuttgartiensis genomes.</title>
        <authorList>
            <person name="Ding C."/>
            <person name="Adrian L."/>
        </authorList>
    </citation>
    <scope>NUCLEOTIDE SEQUENCE [LARGE SCALE GENOMIC DNA]</scope>
    <source>
        <strain evidence="2 3">CSTR1</strain>
    </source>
</reference>
<evidence type="ECO:0000313" key="2">
    <source>
        <dbReference type="EMBL" id="QII10578.1"/>
    </source>
</evidence>
<dbReference type="AlphaFoldDB" id="Q1PYA5"/>
<gene>
    <name evidence="2" type="ORF">KsCSTR_11990</name>
    <name evidence="1" type="ORF">kustd1323</name>
</gene>
<protein>
    <submittedName>
        <fullName evidence="1">Uncharacterized protein</fullName>
    </submittedName>
</protein>
<dbReference type="Proteomes" id="UP000501926">
    <property type="component" value="Chromosome"/>
</dbReference>
<dbReference type="EMBL" id="CT573072">
    <property type="protein sequence ID" value="CAJ72068.1"/>
    <property type="molecule type" value="Genomic_DNA"/>
</dbReference>
<evidence type="ECO:0000313" key="1">
    <source>
        <dbReference type="EMBL" id="CAJ72068.1"/>
    </source>
</evidence>
<accession>Q1PYA5</accession>
<organism evidence="1">
    <name type="scientific">Kuenenia stuttgartiensis</name>
    <dbReference type="NCBI Taxonomy" id="174633"/>
    <lineage>
        <taxon>Bacteria</taxon>
        <taxon>Pseudomonadati</taxon>
        <taxon>Planctomycetota</taxon>
        <taxon>Candidatus Brocadiia</taxon>
        <taxon>Candidatus Brocadiales</taxon>
        <taxon>Candidatus Brocadiaceae</taxon>
        <taxon>Candidatus Kuenenia</taxon>
    </lineage>
</organism>
<evidence type="ECO:0000313" key="3">
    <source>
        <dbReference type="Proteomes" id="UP000501926"/>
    </source>
</evidence>
<reference evidence="1" key="1">
    <citation type="journal article" date="2006" name="Nature">
        <title>Deciphering the evolution and metabolism of an anammox bacterium from a community genome.</title>
        <authorList>
            <person name="Strous M."/>
            <person name="Pelletier E."/>
            <person name="Mangenot S."/>
            <person name="Rattei T."/>
            <person name="Lehner A."/>
            <person name="Taylor M.W."/>
            <person name="Horn M."/>
            <person name="Daims H."/>
            <person name="Bartol-Mavel D."/>
            <person name="Wincker P."/>
            <person name="Barbe V."/>
            <person name="Fonknechten N."/>
            <person name="Vallenet D."/>
            <person name="Segurens B."/>
            <person name="Schenowitz-Truong C."/>
            <person name="Medigue C."/>
            <person name="Collingro A."/>
            <person name="Snel B."/>
            <person name="Dutilh B.E."/>
            <person name="OpDenCamp H.J.M."/>
            <person name="vanDerDrift C."/>
            <person name="Cirpus I."/>
            <person name="vanDePas-Schoonen K.T."/>
            <person name="Harhangi H.R."/>
            <person name="vanNiftrik L."/>
            <person name="Schmid M."/>
            <person name="Keltjens J."/>
            <person name="vanDeVossenberg J."/>
            <person name="Kartal B."/>
            <person name="Meier H."/>
            <person name="Frishman D."/>
            <person name="Huynen M.A."/>
            <person name="Mewes H."/>
            <person name="Weissenbach J."/>
            <person name="Jetten M.S.M."/>
            <person name="Wagner M."/>
            <person name="LePaslier D."/>
        </authorList>
    </citation>
    <scope>NUCLEOTIDE SEQUENCE</scope>
</reference>
<dbReference type="EMBL" id="CP049055">
    <property type="protein sequence ID" value="QII10578.1"/>
    <property type="molecule type" value="Genomic_DNA"/>
</dbReference>
<proteinExistence type="predicted"/>
<sequence>MFPRLHIYLIFSSPPLLLLLKSLTRTTENILSMITWLTKIFVRKIFMTKINLNYINACTYNDLFYPLCNLLHILHCPGTYNCPGNQDFLQRY</sequence>
<reference evidence="1" key="2">
    <citation type="submission" date="2006-01" db="EMBL/GenBank/DDBJ databases">
        <authorList>
            <person name="Genoscope"/>
        </authorList>
    </citation>
    <scope>NUCLEOTIDE SEQUENCE</scope>
</reference>
<name>Q1PYA5_KUEST</name>